<feature type="region of interest" description="Disordered" evidence="1">
    <location>
        <begin position="114"/>
        <end position="144"/>
    </location>
</feature>
<feature type="region of interest" description="Disordered" evidence="1">
    <location>
        <begin position="64"/>
        <end position="91"/>
    </location>
</feature>
<dbReference type="Proteomes" id="UP001161247">
    <property type="component" value="Chromosome 3"/>
</dbReference>
<evidence type="ECO:0000256" key="1">
    <source>
        <dbReference type="SAM" id="MobiDB-lite"/>
    </source>
</evidence>
<gene>
    <name evidence="2" type="ORF">OLC1_LOCUS8857</name>
</gene>
<keyword evidence="3" id="KW-1185">Reference proteome</keyword>
<feature type="compositionally biased region" description="Basic and acidic residues" evidence="1">
    <location>
        <begin position="114"/>
        <end position="123"/>
    </location>
</feature>
<dbReference type="AlphaFoldDB" id="A0AAV1CTR7"/>
<accession>A0AAV1CTR7</accession>
<organism evidence="2 3">
    <name type="scientific">Oldenlandia corymbosa var. corymbosa</name>
    <dbReference type="NCBI Taxonomy" id="529605"/>
    <lineage>
        <taxon>Eukaryota</taxon>
        <taxon>Viridiplantae</taxon>
        <taxon>Streptophyta</taxon>
        <taxon>Embryophyta</taxon>
        <taxon>Tracheophyta</taxon>
        <taxon>Spermatophyta</taxon>
        <taxon>Magnoliopsida</taxon>
        <taxon>eudicotyledons</taxon>
        <taxon>Gunneridae</taxon>
        <taxon>Pentapetalae</taxon>
        <taxon>asterids</taxon>
        <taxon>lamiids</taxon>
        <taxon>Gentianales</taxon>
        <taxon>Rubiaceae</taxon>
        <taxon>Rubioideae</taxon>
        <taxon>Spermacoceae</taxon>
        <taxon>Hedyotis-Oldenlandia complex</taxon>
        <taxon>Oldenlandia</taxon>
    </lineage>
</organism>
<sequence>MAAKSSSKKKMSAAAAAENLEVNEILSHKLTWSGKQFFKDLGIFSAGELDISPAWQLRRELQNTAIDNPNPDQETTTLGKSSYTNSPCNDHDVDEISRKVGTLAESISVSKKGVEEMPVETRKVNRTSGKLGPKNKKQEKNRPRRLRVLRKEFVKERKFLYSNNKEKETEDDDIKNISSITSSGKRKICSIMTNSPVDEDFRASKKANIDPL</sequence>
<dbReference type="EMBL" id="OX459120">
    <property type="protein sequence ID" value="CAI9098706.1"/>
    <property type="molecule type" value="Genomic_DNA"/>
</dbReference>
<evidence type="ECO:0000313" key="3">
    <source>
        <dbReference type="Proteomes" id="UP001161247"/>
    </source>
</evidence>
<reference evidence="2" key="1">
    <citation type="submission" date="2023-03" db="EMBL/GenBank/DDBJ databases">
        <authorList>
            <person name="Julca I."/>
        </authorList>
    </citation>
    <scope>NUCLEOTIDE SEQUENCE</scope>
</reference>
<feature type="compositionally biased region" description="Polar residues" evidence="1">
    <location>
        <begin position="64"/>
        <end position="88"/>
    </location>
</feature>
<name>A0AAV1CTR7_OLDCO</name>
<protein>
    <submittedName>
        <fullName evidence="2">OLC1v1035397C1</fullName>
    </submittedName>
</protein>
<evidence type="ECO:0000313" key="2">
    <source>
        <dbReference type="EMBL" id="CAI9098706.1"/>
    </source>
</evidence>
<proteinExistence type="predicted"/>